<dbReference type="GO" id="GO:0003677">
    <property type="term" value="F:DNA binding"/>
    <property type="evidence" value="ECO:0007669"/>
    <property type="project" value="InterPro"/>
</dbReference>
<organism evidence="2 3">
    <name type="scientific">Linnemannia elongata AG-77</name>
    <dbReference type="NCBI Taxonomy" id="1314771"/>
    <lineage>
        <taxon>Eukaryota</taxon>
        <taxon>Fungi</taxon>
        <taxon>Fungi incertae sedis</taxon>
        <taxon>Mucoromycota</taxon>
        <taxon>Mortierellomycotina</taxon>
        <taxon>Mortierellomycetes</taxon>
        <taxon>Mortierellales</taxon>
        <taxon>Mortierellaceae</taxon>
        <taxon>Linnemannia</taxon>
    </lineage>
</organism>
<dbReference type="Proteomes" id="UP000078512">
    <property type="component" value="Unassembled WGS sequence"/>
</dbReference>
<feature type="domain" description="Ndc10" evidence="1">
    <location>
        <begin position="8"/>
        <end position="85"/>
    </location>
</feature>
<dbReference type="Pfam" id="PF16787">
    <property type="entry name" value="NDC10_II"/>
    <property type="match status" value="1"/>
</dbReference>
<reference evidence="2 3" key="1">
    <citation type="submission" date="2016-05" db="EMBL/GenBank/DDBJ databases">
        <title>Genome sequencing reveals origins of a unique bacterial endosymbiosis in the earliest lineages of terrestrial Fungi.</title>
        <authorList>
            <consortium name="DOE Joint Genome Institute"/>
            <person name="Uehling J."/>
            <person name="Gryganskyi A."/>
            <person name="Hameed K."/>
            <person name="Tschaplinski T."/>
            <person name="Misztal P."/>
            <person name="Wu S."/>
            <person name="Desiro A."/>
            <person name="Vande Pol N."/>
            <person name="Du Z.-Y."/>
            <person name="Zienkiewicz A."/>
            <person name="Zienkiewicz K."/>
            <person name="Morin E."/>
            <person name="Tisserant E."/>
            <person name="Splivallo R."/>
            <person name="Hainaut M."/>
            <person name="Henrissat B."/>
            <person name="Ohm R."/>
            <person name="Kuo A."/>
            <person name="Yan J."/>
            <person name="Lipzen A."/>
            <person name="Nolan M."/>
            <person name="Labutti K."/>
            <person name="Barry K."/>
            <person name="Goldstein A."/>
            <person name="Labbe J."/>
            <person name="Schadt C."/>
            <person name="Tuskan G."/>
            <person name="Grigoriev I."/>
            <person name="Martin F."/>
            <person name="Vilgalys R."/>
            <person name="Bonito G."/>
        </authorList>
    </citation>
    <scope>NUCLEOTIDE SEQUENCE [LARGE SCALE GENOMIC DNA]</scope>
    <source>
        <strain evidence="2 3">AG-77</strain>
    </source>
</reference>
<dbReference type="AlphaFoldDB" id="A0A197JBC6"/>
<dbReference type="InterPro" id="IPR038279">
    <property type="entry name" value="Ndc10_dom2_sf"/>
</dbReference>
<protein>
    <recommendedName>
        <fullName evidence="1">Ndc10 domain-containing protein</fullName>
    </recommendedName>
</protein>
<sequence>MMFRSEVTRQIRLPDLFAHDVEPNRNNNTEDASCREGQFVLGVVLMMRQGKTNKDGKIQYGVAVRNKEVDVCPVGALAFYLLELWSV</sequence>
<evidence type="ECO:0000313" key="3">
    <source>
        <dbReference type="Proteomes" id="UP000078512"/>
    </source>
</evidence>
<name>A0A197JBC6_9FUNG</name>
<feature type="non-terminal residue" evidence="2">
    <location>
        <position position="87"/>
    </location>
</feature>
<evidence type="ECO:0000259" key="1">
    <source>
        <dbReference type="Pfam" id="PF16787"/>
    </source>
</evidence>
<dbReference type="InterPro" id="IPR031872">
    <property type="entry name" value="NDC10_II"/>
</dbReference>
<keyword evidence="3" id="KW-1185">Reference proteome</keyword>
<dbReference type="OrthoDB" id="2377116at2759"/>
<evidence type="ECO:0000313" key="2">
    <source>
        <dbReference type="EMBL" id="OAQ22333.1"/>
    </source>
</evidence>
<accession>A0A197JBC6</accession>
<dbReference type="Gene3D" id="1.10.443.20">
    <property type="entry name" value="Centromere DNA-binding protein complex CBF3 subunit, domain 2"/>
    <property type="match status" value="1"/>
</dbReference>
<gene>
    <name evidence="2" type="ORF">K457DRAFT_41077</name>
</gene>
<proteinExistence type="predicted"/>
<dbReference type="EMBL" id="KV442178">
    <property type="protein sequence ID" value="OAQ22333.1"/>
    <property type="molecule type" value="Genomic_DNA"/>
</dbReference>